<sequence>MTNSVVKEAIAQALSELIKDQDILITSSIENVALEKIFSAVEEVSPNMLSARELGGIVNALNTHDLGFGLDENDFQTIIGLSKEELKIASRKLKVKEW</sequence>
<protein>
    <submittedName>
        <fullName evidence="1">Uncharacterized protein</fullName>
    </submittedName>
</protein>
<accession>A0A395JHN2</accession>
<keyword evidence="2" id="KW-1185">Reference proteome</keyword>
<evidence type="ECO:0000313" key="1">
    <source>
        <dbReference type="EMBL" id="RBP47025.1"/>
    </source>
</evidence>
<dbReference type="AlphaFoldDB" id="A0A395JHN2"/>
<dbReference type="RefSeq" id="WP_147251073.1">
    <property type="nucleotide sequence ID" value="NZ_QNRT01000012.1"/>
</dbReference>
<name>A0A395JHN2_9GAMM</name>
<dbReference type="OrthoDB" id="6386557at2"/>
<comment type="caution">
    <text evidence="1">The sequence shown here is derived from an EMBL/GenBank/DDBJ whole genome shotgun (WGS) entry which is preliminary data.</text>
</comment>
<organism evidence="1 2">
    <name type="scientific">Arenicella xantha</name>
    <dbReference type="NCBI Taxonomy" id="644221"/>
    <lineage>
        <taxon>Bacteria</taxon>
        <taxon>Pseudomonadati</taxon>
        <taxon>Pseudomonadota</taxon>
        <taxon>Gammaproteobacteria</taxon>
        <taxon>Arenicellales</taxon>
        <taxon>Arenicellaceae</taxon>
        <taxon>Arenicella</taxon>
    </lineage>
</organism>
<dbReference type="EMBL" id="QNRT01000012">
    <property type="protein sequence ID" value="RBP47025.1"/>
    <property type="molecule type" value="Genomic_DNA"/>
</dbReference>
<reference evidence="1 2" key="1">
    <citation type="submission" date="2018-06" db="EMBL/GenBank/DDBJ databases">
        <title>Genomic Encyclopedia of Type Strains, Phase IV (KMG-IV): sequencing the most valuable type-strain genomes for metagenomic binning, comparative biology and taxonomic classification.</title>
        <authorList>
            <person name="Goeker M."/>
        </authorList>
    </citation>
    <scope>NUCLEOTIDE SEQUENCE [LARGE SCALE GENOMIC DNA]</scope>
    <source>
        <strain evidence="1 2">DSM 24032</strain>
    </source>
</reference>
<evidence type="ECO:0000313" key="2">
    <source>
        <dbReference type="Proteomes" id="UP000253083"/>
    </source>
</evidence>
<gene>
    <name evidence="1" type="ORF">DFR28_1129</name>
</gene>
<dbReference type="Proteomes" id="UP000253083">
    <property type="component" value="Unassembled WGS sequence"/>
</dbReference>
<proteinExistence type="predicted"/>
<dbReference type="InParanoid" id="A0A395JHN2"/>